<feature type="region of interest" description="Disordered" evidence="1">
    <location>
        <begin position="1"/>
        <end position="59"/>
    </location>
</feature>
<dbReference type="Gene3D" id="3.10.10.10">
    <property type="entry name" value="HIV Type 1 Reverse Transcriptase, subunit A, domain 1"/>
    <property type="match status" value="2"/>
</dbReference>
<dbReference type="CDD" id="cd01647">
    <property type="entry name" value="RT_LTR"/>
    <property type="match status" value="1"/>
</dbReference>
<dbReference type="EMBL" id="JAIVGD010000013">
    <property type="protein sequence ID" value="KAH0761335.1"/>
    <property type="molecule type" value="Genomic_DNA"/>
</dbReference>
<keyword evidence="2" id="KW-1133">Transmembrane helix</keyword>
<dbReference type="PANTHER" id="PTHR24559:SF444">
    <property type="entry name" value="REVERSE TRANSCRIPTASE DOMAIN-CONTAINING PROTEIN"/>
    <property type="match status" value="1"/>
</dbReference>
<reference evidence="5 6" key="1">
    <citation type="journal article" date="2021" name="bioRxiv">
        <title>Chromosome-scale and haplotype-resolved genome assembly of a tetraploid potato cultivar.</title>
        <authorList>
            <person name="Sun H."/>
            <person name="Jiao W.-B."/>
            <person name="Krause K."/>
            <person name="Campoy J.A."/>
            <person name="Goel M."/>
            <person name="Folz-Donahue K."/>
            <person name="Kukat C."/>
            <person name="Huettel B."/>
            <person name="Schneeberger K."/>
        </authorList>
    </citation>
    <scope>NUCLEOTIDE SEQUENCE [LARGE SCALE GENOMIC DNA]</scope>
    <source>
        <strain evidence="5">SolTubOtavaFocal</strain>
        <tissue evidence="5">Leaves</tissue>
    </source>
</reference>
<evidence type="ECO:0000259" key="3">
    <source>
        <dbReference type="Pfam" id="PF00078"/>
    </source>
</evidence>
<dbReference type="InterPro" id="IPR041577">
    <property type="entry name" value="RT_RNaseH_2"/>
</dbReference>
<evidence type="ECO:0000313" key="6">
    <source>
        <dbReference type="Proteomes" id="UP000826656"/>
    </source>
</evidence>
<dbReference type="Pfam" id="PF17919">
    <property type="entry name" value="RT_RNaseH_2"/>
    <property type="match status" value="1"/>
</dbReference>
<dbReference type="InterPro" id="IPR043128">
    <property type="entry name" value="Rev_trsase/Diguanyl_cyclase"/>
</dbReference>
<dbReference type="Proteomes" id="UP000826656">
    <property type="component" value="Unassembled WGS sequence"/>
</dbReference>
<feature type="domain" description="Reverse transcriptase/retrotransposon-derived protein RNase H-like" evidence="4">
    <location>
        <begin position="379"/>
        <end position="460"/>
    </location>
</feature>
<dbReference type="PANTHER" id="PTHR24559">
    <property type="entry name" value="TRANSPOSON TY3-I GAG-POL POLYPROTEIN"/>
    <property type="match status" value="1"/>
</dbReference>
<evidence type="ECO:0000313" key="5">
    <source>
        <dbReference type="EMBL" id="KAH0761335.1"/>
    </source>
</evidence>
<comment type="caution">
    <text evidence="5">The sequence shown here is derived from an EMBL/GenBank/DDBJ whole genome shotgun (WGS) entry which is preliminary data.</text>
</comment>
<dbReference type="SUPFAM" id="SSF56672">
    <property type="entry name" value="DNA/RNA polymerases"/>
    <property type="match status" value="1"/>
</dbReference>
<organism evidence="5 6">
    <name type="scientific">Solanum tuberosum</name>
    <name type="common">Potato</name>
    <dbReference type="NCBI Taxonomy" id="4113"/>
    <lineage>
        <taxon>Eukaryota</taxon>
        <taxon>Viridiplantae</taxon>
        <taxon>Streptophyta</taxon>
        <taxon>Embryophyta</taxon>
        <taxon>Tracheophyta</taxon>
        <taxon>Spermatophyta</taxon>
        <taxon>Magnoliopsida</taxon>
        <taxon>eudicotyledons</taxon>
        <taxon>Gunneridae</taxon>
        <taxon>Pentapetalae</taxon>
        <taxon>asterids</taxon>
        <taxon>lamiids</taxon>
        <taxon>Solanales</taxon>
        <taxon>Solanaceae</taxon>
        <taxon>Solanoideae</taxon>
        <taxon>Solaneae</taxon>
        <taxon>Solanum</taxon>
    </lineage>
</organism>
<feature type="compositionally biased region" description="Polar residues" evidence="1">
    <location>
        <begin position="99"/>
        <end position="122"/>
    </location>
</feature>
<sequence>MVKRERQKRAKPAGSQGEFQGGPKPRYSSTPPRSPPQQFQGSRFDRQGQSGPGGAWVEELPNHRSIDQVSSRFLRISTVYRVWTQISAGRGIGRGKDGASSSGSGQNRTYSLDGQQDLESSPNVMTVGESIIARRVYRGCTIEIIDHQTFVNLVELEMVDFDVIMGEVVRELKGDTTTPKDAEPTTLQSIPVDNEFVDVFPDELPSIPLEREIDFSIDMLPSTHPIYIPPYRMAPAELKELKDQLKDLLDKGFIRPRYHRVRVREKDIPKTSFRTRYGHFELLVMSFGLTNALAVFMDLMNSIFGLYLDMFVIVFIDDILVYSHSKTEHADHLRAVLQAILYEMQALQLIHKRLRSIEGFSSLSAPLTKLTQKASKFQWTEACEHSFQELKDKLTSAPVLALPEGSKGYAVYCDSSFLGLGCVLMQHGKVIAYASRQLRKHEKNYLIHNLELVVVRRWIELPKDYDVDILYHPGKANVVVDALSQRSMEADNSGVIIQDTAVSSLVVEIKAWKQEDPSVEQLRAKAQDQ</sequence>
<dbReference type="InterPro" id="IPR053134">
    <property type="entry name" value="RNA-dir_DNA_polymerase"/>
</dbReference>
<accession>A0ABQ7VE47</accession>
<keyword evidence="2" id="KW-0812">Transmembrane</keyword>
<gene>
    <name evidence="5" type="ORF">KY290_017408</name>
</gene>
<evidence type="ECO:0000256" key="2">
    <source>
        <dbReference type="SAM" id="Phobius"/>
    </source>
</evidence>
<protein>
    <submittedName>
        <fullName evidence="5">Uncharacterized protein</fullName>
    </submittedName>
</protein>
<dbReference type="InterPro" id="IPR043502">
    <property type="entry name" value="DNA/RNA_pol_sf"/>
</dbReference>
<feature type="region of interest" description="Disordered" evidence="1">
    <location>
        <begin position="91"/>
        <end position="122"/>
    </location>
</feature>
<name>A0ABQ7VE47_SOLTU</name>
<keyword evidence="2" id="KW-0472">Membrane</keyword>
<proteinExistence type="predicted"/>
<dbReference type="InterPro" id="IPR000477">
    <property type="entry name" value="RT_dom"/>
</dbReference>
<feature type="compositionally biased region" description="Basic residues" evidence="1">
    <location>
        <begin position="1"/>
        <end position="11"/>
    </location>
</feature>
<dbReference type="Pfam" id="PF00078">
    <property type="entry name" value="RVT_1"/>
    <property type="match status" value="1"/>
</dbReference>
<feature type="domain" description="Reverse transcriptase" evidence="3">
    <location>
        <begin position="258"/>
        <end position="340"/>
    </location>
</feature>
<evidence type="ECO:0000256" key="1">
    <source>
        <dbReference type="SAM" id="MobiDB-lite"/>
    </source>
</evidence>
<dbReference type="Pfam" id="PF08284">
    <property type="entry name" value="RVP_2"/>
    <property type="match status" value="1"/>
</dbReference>
<keyword evidence="6" id="KW-1185">Reference proteome</keyword>
<feature type="transmembrane region" description="Helical" evidence="2">
    <location>
        <begin position="280"/>
        <end position="297"/>
    </location>
</feature>
<dbReference type="Gene3D" id="3.30.70.270">
    <property type="match status" value="2"/>
</dbReference>
<evidence type="ECO:0000259" key="4">
    <source>
        <dbReference type="Pfam" id="PF17919"/>
    </source>
</evidence>